<proteinExistence type="predicted"/>
<keyword evidence="2" id="KW-1185">Reference proteome</keyword>
<gene>
    <name evidence="1" type="ORF">KUCAC02_007885</name>
</gene>
<comment type="caution">
    <text evidence="1">The sequence shown here is derived from an EMBL/GenBank/DDBJ whole genome shotgun (WGS) entry which is preliminary data.</text>
</comment>
<reference evidence="1" key="1">
    <citation type="submission" date="2022-05" db="EMBL/GenBank/DDBJ databases">
        <title>Chromosome-level genome of Chaenocephalus aceratus.</title>
        <authorList>
            <person name="Park H."/>
        </authorList>
    </citation>
    <scope>NUCLEOTIDE SEQUENCE</scope>
    <source>
        <strain evidence="1">KU_202001</strain>
    </source>
</reference>
<accession>A0ACB9X806</accession>
<name>A0ACB9X806_CHAAC</name>
<evidence type="ECO:0000313" key="2">
    <source>
        <dbReference type="Proteomes" id="UP001057452"/>
    </source>
</evidence>
<evidence type="ECO:0000313" key="1">
    <source>
        <dbReference type="EMBL" id="KAI4822331.1"/>
    </source>
</evidence>
<dbReference type="Proteomes" id="UP001057452">
    <property type="component" value="Chromosome 8"/>
</dbReference>
<dbReference type="EMBL" id="CM043792">
    <property type="protein sequence ID" value="KAI4822331.1"/>
    <property type="molecule type" value="Genomic_DNA"/>
</dbReference>
<sequence>MHETSLIAAKVFSGASWQPPRCATTKTPPDGAPGRRTRPAWSAGTGGNRNITMKTYRKAVRREAPVALRVPNNTSRNNAEKYTTSSPILQHLNGIMSRTVRWKTRRFKPLFCR</sequence>
<protein>
    <submittedName>
        <fullName evidence="1">Uncharacterized protein</fullName>
    </submittedName>
</protein>
<organism evidence="1 2">
    <name type="scientific">Chaenocephalus aceratus</name>
    <name type="common">Blackfin icefish</name>
    <name type="synonym">Chaenichthys aceratus</name>
    <dbReference type="NCBI Taxonomy" id="36190"/>
    <lineage>
        <taxon>Eukaryota</taxon>
        <taxon>Metazoa</taxon>
        <taxon>Chordata</taxon>
        <taxon>Craniata</taxon>
        <taxon>Vertebrata</taxon>
        <taxon>Euteleostomi</taxon>
        <taxon>Actinopterygii</taxon>
        <taxon>Neopterygii</taxon>
        <taxon>Teleostei</taxon>
        <taxon>Neoteleostei</taxon>
        <taxon>Acanthomorphata</taxon>
        <taxon>Eupercaria</taxon>
        <taxon>Perciformes</taxon>
        <taxon>Notothenioidei</taxon>
        <taxon>Channichthyidae</taxon>
        <taxon>Chaenocephalus</taxon>
    </lineage>
</organism>